<proteinExistence type="predicted"/>
<sequence>MVRTGLYQTEPVRARGRIRSDPPDRGGSREPDQGAEAGRRAEVRAARGPAPDPRGHPRARPADRLGAFADGDVRRQPRHRPAGDRRSGQRRGAGQPRRPGHLRRRGQGADQPAPRLLHRGHDPARPGALDRGAVDAAGPPGRRGGGVLRDPRAGLAPGAGPLRGRRADGV</sequence>
<evidence type="ECO:0000256" key="1">
    <source>
        <dbReference type="SAM" id="MobiDB-lite"/>
    </source>
</evidence>
<organism evidence="2">
    <name type="scientific">bioreactor metagenome</name>
    <dbReference type="NCBI Taxonomy" id="1076179"/>
    <lineage>
        <taxon>unclassified sequences</taxon>
        <taxon>metagenomes</taxon>
        <taxon>ecological metagenomes</taxon>
    </lineage>
</organism>
<dbReference type="EMBL" id="VSSQ01070346">
    <property type="protein sequence ID" value="MPN22173.1"/>
    <property type="molecule type" value="Genomic_DNA"/>
</dbReference>
<name>A0A645GEF0_9ZZZZ</name>
<feature type="region of interest" description="Disordered" evidence="1">
    <location>
        <begin position="1"/>
        <end position="170"/>
    </location>
</feature>
<dbReference type="AlphaFoldDB" id="A0A645GEF0"/>
<accession>A0A645GEF0</accession>
<feature type="compositionally biased region" description="Low complexity" evidence="1">
    <location>
        <begin position="130"/>
        <end position="140"/>
    </location>
</feature>
<feature type="compositionally biased region" description="Basic and acidic residues" evidence="1">
    <location>
        <begin position="71"/>
        <end position="87"/>
    </location>
</feature>
<feature type="compositionally biased region" description="Low complexity" evidence="1">
    <location>
        <begin position="153"/>
        <end position="162"/>
    </location>
</feature>
<feature type="compositionally biased region" description="Basic and acidic residues" evidence="1">
    <location>
        <begin position="18"/>
        <end position="45"/>
    </location>
</feature>
<evidence type="ECO:0000313" key="2">
    <source>
        <dbReference type="EMBL" id="MPN22173.1"/>
    </source>
</evidence>
<reference evidence="2" key="1">
    <citation type="submission" date="2019-08" db="EMBL/GenBank/DDBJ databases">
        <authorList>
            <person name="Kucharzyk K."/>
            <person name="Murdoch R.W."/>
            <person name="Higgins S."/>
            <person name="Loffler F."/>
        </authorList>
    </citation>
    <scope>NUCLEOTIDE SEQUENCE</scope>
</reference>
<protein>
    <submittedName>
        <fullName evidence="2">Uncharacterized protein</fullName>
    </submittedName>
</protein>
<gene>
    <name evidence="2" type="ORF">SDC9_169556</name>
</gene>
<comment type="caution">
    <text evidence="2">The sequence shown here is derived from an EMBL/GenBank/DDBJ whole genome shotgun (WGS) entry which is preliminary data.</text>
</comment>